<evidence type="ECO:0000256" key="1">
    <source>
        <dbReference type="ARBA" id="ARBA00006122"/>
    </source>
</evidence>
<dbReference type="Pfam" id="PF08323">
    <property type="entry name" value="Glyco_transf_5"/>
    <property type="match status" value="1"/>
</dbReference>
<feature type="transmembrane region" description="Helical" evidence="8">
    <location>
        <begin position="1969"/>
        <end position="1986"/>
    </location>
</feature>
<dbReference type="Gene3D" id="3.40.50.2000">
    <property type="entry name" value="Glycogen Phosphorylase B"/>
    <property type="match status" value="2"/>
</dbReference>
<dbReference type="Pfam" id="PF26108">
    <property type="entry name" value="GH_Mok13"/>
    <property type="match status" value="1"/>
</dbReference>
<keyword evidence="8" id="KW-1133">Transmembrane helix</keyword>
<proteinExistence type="inferred from homology"/>
<feature type="transmembrane region" description="Helical" evidence="8">
    <location>
        <begin position="2202"/>
        <end position="2223"/>
    </location>
</feature>
<feature type="non-terminal residue" evidence="10">
    <location>
        <position position="1"/>
    </location>
</feature>
<dbReference type="GO" id="GO:0009277">
    <property type="term" value="C:fungal-type cell wall"/>
    <property type="evidence" value="ECO:0007669"/>
    <property type="project" value="TreeGrafter"/>
</dbReference>
<dbReference type="GO" id="GO:0070600">
    <property type="term" value="P:fungal-type cell wall (1-&gt;3)-alpha-glucan biosynthetic process"/>
    <property type="evidence" value="ECO:0007669"/>
    <property type="project" value="TreeGrafter"/>
</dbReference>
<keyword evidence="8" id="KW-0812">Transmembrane</keyword>
<dbReference type="SUPFAM" id="SSF53756">
    <property type="entry name" value="UDP-Glycosyltransferase/glycogen phosphorylase"/>
    <property type="match status" value="1"/>
</dbReference>
<feature type="transmembrane region" description="Helical" evidence="8">
    <location>
        <begin position="2175"/>
        <end position="2195"/>
    </location>
</feature>
<dbReference type="STRING" id="1555241.A0A4P9XDY6"/>
<name>A0A4P9XDY6_9FUNG</name>
<sequence length="2349" mass="257883">YNLNQKVGETDARQYAASWPGHTYFPSPTNWRMPFYTLLLDRFANGNPENDGIAGTPYETDVYEVNFRHGGDVAGLLSRLDYVAATGAKGVYIAGTPFENFPWDQHGYSPLDLTLLDRHLGSLEEWRALMTAIHARGMYVMMDMTVSTLSDLLAAEPYGNLSTPLNLKGYNLKWKSDLPSRRYADFEMVNTATQCPWPTFYTEEGFEKHLDGMGTCYEDDFDHYGDMEAWGAHEPYERILGKFGGVQDRLRDWNLSTNDKMIRLSCLVIEALDVDAFRVDKATQITTFGLGRWADGVRQCAKAVGKTNFFLPGEITAAVDLGAIYLGRGRMPDQRPDSVEAAALLTAADTAHFQRAQGESILDSAAFHYSVYRGFQRFLGLDGVFMAGHDLSVNPLTAWGEMQISDELTNAYTGRRDVRHMYGGCNQDTFRWPAVVDGIARMRMALLITSWVLPGIPLYWYGDEQDFKVLDSRGENYQYGRQPMTSSLAWQMHGCYTGNASRMYYDMPFESTRTACSDPKVSYDHFDPTQPSFMLTQLISHGHANLPVLRDAEGMRVLWNATRMEQYPGSNGTPTEKGVWGARRYALNTTDVHATAVGGAEAFYVLHNENTTVHYAADCMGPGAMVAPFPAGTTLVDLLPPYNRYTLQAGRDPGTGQATGCLADVALEPYQLRVLVTAETAAAAAPPPMLAAISPAHDERFERPAAEAALTVPLVLTFTQPMACDAVTAALRIRGTTGADGGQSSARIVGGSCTAVRPGEAGAPPRTLYVPEAQFQWRGTVGGLVDGIYEVQLDSSATSAAGVALAAPLRTLFRVGLADNPMVFPQTANFTTAMLAWVDPLAPSESALWLRHAAPGADMYRASVDFGMTWTPWRAYNTTTRLEHAEITGSPYLRSPVPGQEATVTVEYWSQLTQSTAHRVWAGLDLANQPVPFARFRRFPQLLVKGPMNAYGNDKGVPYTMKYVGDGEWAVSIVWRFPTHFQLDVWGDYVISYGDVDGDGIIDRLPPTAQDENLLVLPRPAKGYLGWKLILNDRDHRWRLEPAGRWWMGIVLFVLLLLVPIATALLSVHVFKRIFYPVIFNAPTPPGSATEDARLAHSGLGQGPMVALSRTARHQPDLTSERAMDIVAQETPVASILIATLEYDIPDWQVKVRIGGLGAIASLMAKHMTSRRVVWVVPKIGGIVYPSTPDTAMAPIMVTILGRTYPVQVCFHQYRNVKYILLDAGIFRARSKEEPYTARMDDLESAVFYSTWNQCIAAVIDREGIDLYHVNDFHGSLAPLYLLPRVIPIAFSLHNAEFQGLWPLRTSSERHQVCSAFNIPETVCTKYVQYGNTFNLLHAGVSYLRIHQSGHGAAGVSDRYGVRSHMRYPSLWGLQKMGGINNPNPADVGDEALLNNEAVMVPDEDPVVRAELKRQAQHWAGLCEDPKADLIIFVGRWSKQKGVDLIADLCPEWLELYPKLQLIAVGPVIDLYGRMAAMKLDVLAQKYPDRIYSKPEFTVLPKCVFESAEFVLIPSRDEPFGLVAVEFGRYGALGIGSFTGGLGTMPGWWFPIESAAVGHLHAQFRDAMRRALASTPAMRAEMRNKARRQRFPVTEWLVKLDEMYAQCMKAHRKGLRKKGLDLAADAADAQRLSYLVPAADAGPGGSASTAESSLGGRAAPHFTLSSDDDESADETAGSAAATAGGLHARRCAVGLPPAPAHVAHATMGGRRALPVVPPIATGAAEASERPWASAASTRDRMPSWGGGHSDYSDVEVDGENDGQPSSADGPRATGDMTIVNGLAVSRSDPFLQSALKMQLPENLNLAAIKKYKDYGGGPGTTFFDDEDGKYVTRAFAVSVEHVDSRNSTKALCIENLLMKGEKGFFDSLWRRRLRPASLLETTSTTGEGGAEDEGNEIALPPIAPRGPGLACTYAWLQSYAVRYAILVGQRRIGDWPVYAVFMAIGQLLAASAFQLVLLAGGPNTTDADFYLSGMFFILGTMVWWSAYRYLPAVRVVSIPFLFYALALLLVGIPSSSGWLRRVAMFSYSFASASGSLFFSLNFGEEAGVTTTTWVYRAAWIDGTRTLWISALWYWGSAFAPGSDAFTNQKPPIAVSVVGILLCVVTLSIFAILHFGLPVYYRQMPGSVPALVRQLLNRRLVIWFVLTESVRSYFLSGPYGRTWSYLWEANLHKAGIAAFVVVFFVGVWGALFWALGRASRRHTWLLPVFAIGLIAPGWAQIWWATSGIGHSVAWAGAADPGFGLVVFCWLAVLAACQNVGVGMILLQTLTRIHTSAVLMLTQFVGAAAVMLAHGTAPDVIGPGPVFGNPAVVQPGERPALQQPWFWIVLVLQIASSFGYLFHLRREQLSR</sequence>
<dbReference type="Gene3D" id="3.20.20.80">
    <property type="entry name" value="Glycosidases"/>
    <property type="match status" value="1"/>
</dbReference>
<dbReference type="PANTHER" id="PTHR47182:SF2">
    <property type="entry name" value="CELL WALL ALPHA-1,3-GLUCAN SYNTHASE AGS1"/>
    <property type="match status" value="1"/>
</dbReference>
<dbReference type="InterPro" id="IPR058658">
    <property type="entry name" value="Mok11-13/Ags1-like_Ig_2"/>
</dbReference>
<dbReference type="InterPro" id="IPR058659">
    <property type="entry name" value="Mok11-13/Ags1-like_CBM"/>
</dbReference>
<reference evidence="11" key="1">
    <citation type="journal article" date="2018" name="Nat. Microbiol.">
        <title>Leveraging single-cell genomics to expand the fungal tree of life.</title>
        <authorList>
            <person name="Ahrendt S.R."/>
            <person name="Quandt C.A."/>
            <person name="Ciobanu D."/>
            <person name="Clum A."/>
            <person name="Salamov A."/>
            <person name="Andreopoulos B."/>
            <person name="Cheng J.F."/>
            <person name="Woyke T."/>
            <person name="Pelin A."/>
            <person name="Henrissat B."/>
            <person name="Reynolds N.K."/>
            <person name="Benny G.L."/>
            <person name="Smith M.E."/>
            <person name="James T.Y."/>
            <person name="Grigoriev I.V."/>
        </authorList>
    </citation>
    <scope>NUCLEOTIDE SEQUENCE [LARGE SCALE GENOMIC DNA]</scope>
    <source>
        <strain evidence="11">ATCC 52028</strain>
    </source>
</reference>
<dbReference type="Pfam" id="PF26127">
    <property type="entry name" value="12TM_Mok13"/>
    <property type="match status" value="1"/>
</dbReference>
<dbReference type="Pfam" id="PF00128">
    <property type="entry name" value="Alpha-amylase"/>
    <property type="match status" value="1"/>
</dbReference>
<evidence type="ECO:0000313" key="11">
    <source>
        <dbReference type="Proteomes" id="UP000274922"/>
    </source>
</evidence>
<feature type="transmembrane region" description="Helical" evidence="8">
    <location>
        <begin position="1046"/>
        <end position="1071"/>
    </location>
</feature>
<dbReference type="EMBL" id="ML014118">
    <property type="protein sequence ID" value="RKP03747.1"/>
    <property type="molecule type" value="Genomic_DNA"/>
</dbReference>
<evidence type="ECO:0000256" key="7">
    <source>
        <dbReference type="SAM" id="MobiDB-lite"/>
    </source>
</evidence>
<feature type="region of interest" description="Disordered" evidence="7">
    <location>
        <begin position="1638"/>
        <end position="1681"/>
    </location>
</feature>
<feature type="region of interest" description="Disordered" evidence="7">
    <location>
        <begin position="1724"/>
        <end position="1774"/>
    </location>
</feature>
<dbReference type="PANTHER" id="PTHR47182">
    <property type="entry name" value="CELL WALL ALPHA-1,3-GLUCAN SYNTHASE AGS1-RELATED"/>
    <property type="match status" value="1"/>
</dbReference>
<feature type="transmembrane region" description="Helical" evidence="8">
    <location>
        <begin position="2323"/>
        <end position="2342"/>
    </location>
</feature>
<dbReference type="GO" id="GO:0047657">
    <property type="term" value="F:alpha-1,3-glucan synthase activity"/>
    <property type="evidence" value="ECO:0007669"/>
    <property type="project" value="UniProtKB-EC"/>
</dbReference>
<keyword evidence="8" id="KW-0472">Membrane</keyword>
<keyword evidence="4" id="KW-0808">Transferase</keyword>
<feature type="compositionally biased region" description="Low complexity" evidence="7">
    <location>
        <begin position="1638"/>
        <end position="1650"/>
    </location>
</feature>
<evidence type="ECO:0000256" key="6">
    <source>
        <dbReference type="ARBA" id="ARBA00048960"/>
    </source>
</evidence>
<dbReference type="InterPro" id="IPR058656">
    <property type="entry name" value="Mok11-13/Ags1-like_GH"/>
</dbReference>
<organism evidence="10 11">
    <name type="scientific">Caulochytrium protostelioides</name>
    <dbReference type="NCBI Taxonomy" id="1555241"/>
    <lineage>
        <taxon>Eukaryota</taxon>
        <taxon>Fungi</taxon>
        <taxon>Fungi incertae sedis</taxon>
        <taxon>Chytridiomycota</taxon>
        <taxon>Chytridiomycota incertae sedis</taxon>
        <taxon>Chytridiomycetes</taxon>
        <taxon>Caulochytriales</taxon>
        <taxon>Caulochytriaceae</taxon>
        <taxon>Caulochytrium</taxon>
    </lineage>
</organism>
<dbReference type="Pfam" id="PF26122">
    <property type="entry name" value="CBM_Mok13"/>
    <property type="match status" value="1"/>
</dbReference>
<evidence type="ECO:0000256" key="3">
    <source>
        <dbReference type="ARBA" id="ARBA00022676"/>
    </source>
</evidence>
<dbReference type="InterPro" id="IPR001296">
    <property type="entry name" value="Glyco_trans_1"/>
</dbReference>
<evidence type="ECO:0000256" key="2">
    <source>
        <dbReference type="ARBA" id="ARBA00012688"/>
    </source>
</evidence>
<dbReference type="SUPFAM" id="SSF51445">
    <property type="entry name" value="(Trans)glycosidases"/>
    <property type="match status" value="1"/>
</dbReference>
<evidence type="ECO:0000313" key="10">
    <source>
        <dbReference type="EMBL" id="RKP03747.1"/>
    </source>
</evidence>
<accession>A0A4P9XDY6</accession>
<comment type="similarity">
    <text evidence="1">Belongs to the glycosyltransferase group 1 family.</text>
</comment>
<feature type="transmembrane region" description="Helical" evidence="8">
    <location>
        <begin position="2094"/>
        <end position="2119"/>
    </location>
</feature>
<dbReference type="InterPro" id="IPR013534">
    <property type="entry name" value="Starch_synth_cat_dom"/>
</dbReference>
<protein>
    <recommendedName>
        <fullName evidence="2">alpha-1,3-glucan synthase</fullName>
        <ecNumber evidence="2">2.4.1.183</ecNumber>
    </recommendedName>
</protein>
<evidence type="ECO:0000259" key="9">
    <source>
        <dbReference type="SMART" id="SM00642"/>
    </source>
</evidence>
<dbReference type="SMART" id="SM00642">
    <property type="entry name" value="Aamy"/>
    <property type="match status" value="1"/>
</dbReference>
<dbReference type="EC" id="2.4.1.183" evidence="2"/>
<dbReference type="InterPro" id="IPR058654">
    <property type="entry name" value="Mok11-14/Ags1-like_TM"/>
</dbReference>
<dbReference type="Pfam" id="PF26111">
    <property type="entry name" value="Ig_Mok13"/>
    <property type="match status" value="1"/>
</dbReference>
<dbReference type="InterPro" id="IPR017853">
    <property type="entry name" value="GH"/>
</dbReference>
<dbReference type="InterPro" id="IPR006047">
    <property type="entry name" value="GH13_cat_dom"/>
</dbReference>
<feature type="domain" description="Glycosyl hydrolase family 13 catalytic" evidence="9">
    <location>
        <begin position="37"/>
        <end position="502"/>
    </location>
</feature>
<feature type="transmembrane region" description="Helical" evidence="8">
    <location>
        <begin position="2243"/>
        <end position="2264"/>
    </location>
</feature>
<evidence type="ECO:0000256" key="8">
    <source>
        <dbReference type="SAM" id="Phobius"/>
    </source>
</evidence>
<dbReference type="Proteomes" id="UP000274922">
    <property type="component" value="Unassembled WGS sequence"/>
</dbReference>
<evidence type="ECO:0000256" key="4">
    <source>
        <dbReference type="ARBA" id="ARBA00022679"/>
    </source>
</evidence>
<dbReference type="OrthoDB" id="1740265at2759"/>
<keyword evidence="3" id="KW-0328">Glycosyltransferase</keyword>
<dbReference type="InterPro" id="IPR058655">
    <property type="entry name" value="Mok11-14/Ags1-like"/>
</dbReference>
<keyword evidence="5" id="KW-0961">Cell wall biogenesis/degradation</keyword>
<feature type="transmembrane region" description="Helical" evidence="8">
    <location>
        <begin position="1935"/>
        <end position="1957"/>
    </location>
</feature>
<gene>
    <name evidence="10" type="ORF">CXG81DRAFT_38</name>
</gene>
<dbReference type="Pfam" id="PF00534">
    <property type="entry name" value="Glycos_transf_1"/>
    <property type="match status" value="1"/>
</dbReference>
<dbReference type="Pfam" id="PF26114">
    <property type="entry name" value="Ig_2_Mok13"/>
    <property type="match status" value="1"/>
</dbReference>
<keyword evidence="11" id="KW-1185">Reference proteome</keyword>
<dbReference type="InterPro" id="IPR058657">
    <property type="entry name" value="Mok11-13/Ags1-like_Ig"/>
</dbReference>
<feature type="transmembrane region" description="Helical" evidence="8">
    <location>
        <begin position="1993"/>
        <end position="2012"/>
    </location>
</feature>
<evidence type="ECO:0000256" key="5">
    <source>
        <dbReference type="ARBA" id="ARBA00023316"/>
    </source>
</evidence>
<feature type="non-terminal residue" evidence="10">
    <location>
        <position position="2349"/>
    </location>
</feature>
<comment type="catalytic activity">
    <reaction evidence="6">
        <text>[(1-&gt;3)-alpha-D-glucosyl](n) + UDP-alpha-D-glucose = [(1-&gt;3)-alpha-D-glucosyl](n+1) + UDP + H(+)</text>
        <dbReference type="Rhea" id="RHEA:19749"/>
        <dbReference type="Rhea" id="RHEA-COMP:11150"/>
        <dbReference type="Rhea" id="RHEA-COMP:11151"/>
        <dbReference type="ChEBI" id="CHEBI:15378"/>
        <dbReference type="ChEBI" id="CHEBI:28100"/>
        <dbReference type="ChEBI" id="CHEBI:58223"/>
        <dbReference type="ChEBI" id="CHEBI:58885"/>
        <dbReference type="EC" id="2.4.1.183"/>
    </reaction>
</comment>
<feature type="transmembrane region" description="Helical" evidence="8">
    <location>
        <begin position="2276"/>
        <end position="2295"/>
    </location>
</feature>